<evidence type="ECO:0000256" key="3">
    <source>
        <dbReference type="SAM" id="Phobius"/>
    </source>
</evidence>
<protein>
    <recommendedName>
        <fullName evidence="4">Legume lectin domain-containing protein</fullName>
    </recommendedName>
</protein>
<dbReference type="Pfam" id="PF00139">
    <property type="entry name" value="Lectin_legB"/>
    <property type="match status" value="1"/>
</dbReference>
<comment type="caution">
    <text evidence="5">The sequence shown here is derived from an EMBL/GenBank/DDBJ whole genome shotgun (WGS) entry which is preliminary data.</text>
</comment>
<keyword evidence="3" id="KW-0472">Membrane</keyword>
<dbReference type="InterPro" id="IPR001220">
    <property type="entry name" value="Legume_lectin_dom"/>
</dbReference>
<keyword evidence="2" id="KW-0430">Lectin</keyword>
<evidence type="ECO:0000313" key="5">
    <source>
        <dbReference type="EMBL" id="KAF0914163.1"/>
    </source>
</evidence>
<sequence length="230" mass="25237">MNENMRCSSGLIVFACSAVNSLVFIVAALPFSIPWAPWCSNAYNASLFDNTDQVSYARPVLLYDDAIGEVASFSTSFTFVINNTDMSNKGDNMAFFLSTLPPLSQGGSLGHCSNYSLNTSAVVEKNWFVTVEFVIFNHSFDPNRAYNHIGIDMNSVRSVANISLVSFSLDGQMSARVDYNNSTNVMGVDLRFDHSPKFATTLPIFNMTAKLNLTTVLLEQVAIGFLEVTV</sequence>
<gene>
    <name evidence="5" type="ORF">E2562_027582</name>
</gene>
<dbReference type="Gene3D" id="2.60.120.200">
    <property type="match status" value="1"/>
</dbReference>
<name>A0A6G1DR66_9ORYZ</name>
<dbReference type="OrthoDB" id="694346at2759"/>
<keyword evidence="3" id="KW-1133">Transmembrane helix</keyword>
<dbReference type="SUPFAM" id="SSF49899">
    <property type="entry name" value="Concanavalin A-like lectins/glucanases"/>
    <property type="match status" value="1"/>
</dbReference>
<feature type="domain" description="Legume lectin" evidence="4">
    <location>
        <begin position="52"/>
        <end position="225"/>
    </location>
</feature>
<dbReference type="PANTHER" id="PTHR32401">
    <property type="entry name" value="CONCANAVALIN A-LIKE LECTIN FAMILY PROTEIN"/>
    <property type="match status" value="1"/>
</dbReference>
<evidence type="ECO:0000256" key="1">
    <source>
        <dbReference type="ARBA" id="ARBA00007606"/>
    </source>
</evidence>
<keyword evidence="6" id="KW-1185">Reference proteome</keyword>
<evidence type="ECO:0000259" key="4">
    <source>
        <dbReference type="Pfam" id="PF00139"/>
    </source>
</evidence>
<dbReference type="EMBL" id="SPHZ02000006">
    <property type="protein sequence ID" value="KAF0914163.1"/>
    <property type="molecule type" value="Genomic_DNA"/>
</dbReference>
<proteinExistence type="inferred from homology"/>
<dbReference type="InterPro" id="IPR013320">
    <property type="entry name" value="ConA-like_dom_sf"/>
</dbReference>
<organism evidence="5 6">
    <name type="scientific">Oryza meyeriana var. granulata</name>
    <dbReference type="NCBI Taxonomy" id="110450"/>
    <lineage>
        <taxon>Eukaryota</taxon>
        <taxon>Viridiplantae</taxon>
        <taxon>Streptophyta</taxon>
        <taxon>Embryophyta</taxon>
        <taxon>Tracheophyta</taxon>
        <taxon>Spermatophyta</taxon>
        <taxon>Magnoliopsida</taxon>
        <taxon>Liliopsida</taxon>
        <taxon>Poales</taxon>
        <taxon>Poaceae</taxon>
        <taxon>BOP clade</taxon>
        <taxon>Oryzoideae</taxon>
        <taxon>Oryzeae</taxon>
        <taxon>Oryzinae</taxon>
        <taxon>Oryza</taxon>
        <taxon>Oryza meyeriana</taxon>
    </lineage>
</organism>
<dbReference type="AlphaFoldDB" id="A0A6G1DR66"/>
<evidence type="ECO:0000256" key="2">
    <source>
        <dbReference type="ARBA" id="ARBA00022734"/>
    </source>
</evidence>
<reference evidence="5 6" key="1">
    <citation type="submission" date="2019-11" db="EMBL/GenBank/DDBJ databases">
        <title>Whole genome sequence of Oryza granulata.</title>
        <authorList>
            <person name="Li W."/>
        </authorList>
    </citation>
    <scope>NUCLEOTIDE SEQUENCE [LARGE SCALE GENOMIC DNA]</scope>
    <source>
        <strain evidence="6">cv. Menghai</strain>
        <tissue evidence="5">Leaf</tissue>
    </source>
</reference>
<dbReference type="GO" id="GO:0030246">
    <property type="term" value="F:carbohydrate binding"/>
    <property type="evidence" value="ECO:0007669"/>
    <property type="project" value="UniProtKB-KW"/>
</dbReference>
<dbReference type="InterPro" id="IPR050258">
    <property type="entry name" value="Leguminous_Lectin"/>
</dbReference>
<dbReference type="PANTHER" id="PTHR32401:SF49">
    <property type="entry name" value="OS10G0129200 PROTEIN"/>
    <property type="match status" value="1"/>
</dbReference>
<accession>A0A6G1DR66</accession>
<evidence type="ECO:0000313" key="6">
    <source>
        <dbReference type="Proteomes" id="UP000479710"/>
    </source>
</evidence>
<feature type="transmembrane region" description="Helical" evidence="3">
    <location>
        <begin position="12"/>
        <end position="36"/>
    </location>
</feature>
<keyword evidence="3" id="KW-0812">Transmembrane</keyword>
<dbReference type="Proteomes" id="UP000479710">
    <property type="component" value="Unassembled WGS sequence"/>
</dbReference>
<comment type="similarity">
    <text evidence="1">Belongs to the leguminous lectin family.</text>
</comment>